<comment type="caution">
    <text evidence="1">The sequence shown here is derived from an EMBL/GenBank/DDBJ whole genome shotgun (WGS) entry which is preliminary data.</text>
</comment>
<gene>
    <name evidence="1" type="ORF">S01H1_40935</name>
</gene>
<sequence length="131" mass="15785">FDSRTWNTLMFDKLPKYFDPYTLKGKRIQTEKVIDILLPSQILQTEQYSAANLNKTQRERLLMLHNAMAISQYAENMANRAKELNRFKQYLNEHRYLASKKDRLLIAINILEETVNNGYGFVKRWLRWIWK</sequence>
<dbReference type="AlphaFoldDB" id="X0VC16"/>
<accession>X0VC16</accession>
<name>X0VC16_9ZZZZ</name>
<organism evidence="1">
    <name type="scientific">marine sediment metagenome</name>
    <dbReference type="NCBI Taxonomy" id="412755"/>
    <lineage>
        <taxon>unclassified sequences</taxon>
        <taxon>metagenomes</taxon>
        <taxon>ecological metagenomes</taxon>
    </lineage>
</organism>
<feature type="non-terminal residue" evidence="1">
    <location>
        <position position="1"/>
    </location>
</feature>
<reference evidence="1" key="1">
    <citation type="journal article" date="2014" name="Front. Microbiol.">
        <title>High frequency of phylogenetically diverse reductive dehalogenase-homologous genes in deep subseafloor sedimentary metagenomes.</title>
        <authorList>
            <person name="Kawai M."/>
            <person name="Futagami T."/>
            <person name="Toyoda A."/>
            <person name="Takaki Y."/>
            <person name="Nishi S."/>
            <person name="Hori S."/>
            <person name="Arai W."/>
            <person name="Tsubouchi T."/>
            <person name="Morono Y."/>
            <person name="Uchiyama I."/>
            <person name="Ito T."/>
            <person name="Fujiyama A."/>
            <person name="Inagaki F."/>
            <person name="Takami H."/>
        </authorList>
    </citation>
    <scope>NUCLEOTIDE SEQUENCE</scope>
    <source>
        <strain evidence="1">Expedition CK06-06</strain>
    </source>
</reference>
<protein>
    <submittedName>
        <fullName evidence="1">Uncharacterized protein</fullName>
    </submittedName>
</protein>
<proteinExistence type="predicted"/>
<dbReference type="EMBL" id="BARS01025943">
    <property type="protein sequence ID" value="GAG09998.1"/>
    <property type="molecule type" value="Genomic_DNA"/>
</dbReference>
<evidence type="ECO:0000313" key="1">
    <source>
        <dbReference type="EMBL" id="GAG09998.1"/>
    </source>
</evidence>